<proteinExistence type="predicted"/>
<dbReference type="Pfam" id="PF14559">
    <property type="entry name" value="TPR_19"/>
    <property type="match status" value="1"/>
</dbReference>
<organism evidence="5 6">
    <name type="scientific">Rheinheimera baltica</name>
    <dbReference type="NCBI Taxonomy" id="67576"/>
    <lineage>
        <taxon>Bacteria</taxon>
        <taxon>Pseudomonadati</taxon>
        <taxon>Pseudomonadota</taxon>
        <taxon>Gammaproteobacteria</taxon>
        <taxon>Chromatiales</taxon>
        <taxon>Chromatiaceae</taxon>
        <taxon>Rheinheimera</taxon>
    </lineage>
</organism>
<dbReference type="InterPro" id="IPR050491">
    <property type="entry name" value="AmpC-like"/>
</dbReference>
<protein>
    <submittedName>
        <fullName evidence="5">Serine hydrolase</fullName>
    </submittedName>
</protein>
<dbReference type="EMBL" id="JAPJDZ010000022">
    <property type="protein sequence ID" value="MDP5136298.1"/>
    <property type="molecule type" value="Genomic_DNA"/>
</dbReference>
<dbReference type="Pfam" id="PF00144">
    <property type="entry name" value="Beta-lactamase"/>
    <property type="match status" value="1"/>
</dbReference>
<keyword evidence="5" id="KW-0378">Hydrolase</keyword>
<evidence type="ECO:0000313" key="6">
    <source>
        <dbReference type="Proteomes" id="UP001231109"/>
    </source>
</evidence>
<dbReference type="InterPro" id="IPR011990">
    <property type="entry name" value="TPR-like_helical_dom_sf"/>
</dbReference>
<accession>A0ABT9HYT3</accession>
<evidence type="ECO:0000259" key="4">
    <source>
        <dbReference type="Pfam" id="PF00144"/>
    </source>
</evidence>
<dbReference type="RefSeq" id="WP_051219832.1">
    <property type="nucleotide sequence ID" value="NZ_JAPJDZ010000022.1"/>
</dbReference>
<reference evidence="5 6" key="1">
    <citation type="submission" date="2022-11" db="EMBL/GenBank/DDBJ databases">
        <title>Viruses from the air-sea interface of a natural surface slick.</title>
        <authorList>
            <person name="Rahlff J."/>
            <person name="Holmfeldt K."/>
        </authorList>
    </citation>
    <scope>NUCLEOTIDE SEQUENCE [LARGE SCALE GENOMIC DNA]</scope>
    <source>
        <strain evidence="5 6">SMS4</strain>
    </source>
</reference>
<keyword evidence="3" id="KW-0732">Signal</keyword>
<feature type="signal peptide" evidence="3">
    <location>
        <begin position="1"/>
        <end position="20"/>
    </location>
</feature>
<gene>
    <name evidence="5" type="ORF">ORJ04_10090</name>
</gene>
<keyword evidence="6" id="KW-1185">Reference proteome</keyword>
<name>A0ABT9HYT3_9GAMM</name>
<evidence type="ECO:0000256" key="2">
    <source>
        <dbReference type="ARBA" id="ARBA00023136"/>
    </source>
</evidence>
<dbReference type="GO" id="GO:0016787">
    <property type="term" value="F:hydrolase activity"/>
    <property type="evidence" value="ECO:0007669"/>
    <property type="project" value="UniProtKB-KW"/>
</dbReference>
<dbReference type="InterPro" id="IPR012338">
    <property type="entry name" value="Beta-lactam/transpept-like"/>
</dbReference>
<dbReference type="Gene3D" id="1.25.40.10">
    <property type="entry name" value="Tetratricopeptide repeat domain"/>
    <property type="match status" value="1"/>
</dbReference>
<dbReference type="Gene3D" id="3.40.710.10">
    <property type="entry name" value="DD-peptidase/beta-lactamase superfamily"/>
    <property type="match status" value="1"/>
</dbReference>
<dbReference type="PANTHER" id="PTHR46825">
    <property type="entry name" value="D-ALANYL-D-ALANINE-CARBOXYPEPTIDASE/ENDOPEPTIDASE AMPH"/>
    <property type="match status" value="1"/>
</dbReference>
<evidence type="ECO:0000256" key="3">
    <source>
        <dbReference type="SAM" id="SignalP"/>
    </source>
</evidence>
<dbReference type="SUPFAM" id="SSF56601">
    <property type="entry name" value="beta-lactamase/transpeptidase-like"/>
    <property type="match status" value="1"/>
</dbReference>
<feature type="domain" description="Beta-lactamase-related" evidence="4">
    <location>
        <begin position="26"/>
        <end position="277"/>
    </location>
</feature>
<keyword evidence="2" id="KW-0472">Membrane</keyword>
<dbReference type="PANTHER" id="PTHR46825:SF11">
    <property type="entry name" value="PENICILLIN-BINDING PROTEIN 4"/>
    <property type="match status" value="1"/>
</dbReference>
<evidence type="ECO:0000256" key="1">
    <source>
        <dbReference type="ARBA" id="ARBA00004370"/>
    </source>
</evidence>
<comment type="subcellular location">
    <subcellularLocation>
        <location evidence="1">Membrane</location>
    </subcellularLocation>
</comment>
<comment type="caution">
    <text evidence="5">The sequence shown here is derived from an EMBL/GenBank/DDBJ whole genome shotgun (WGS) entry which is preliminary data.</text>
</comment>
<sequence length="456" mass="50957">MKKALVFMLLLSSYLSFVKAESNTAFDELVAQYQQKSDFSGSVLVLKNGKPILAKAVGYADESTLKPVSLLTRFDIGSIQKNLTAVLVLQAYDNDLIQLNDTLDKFALGFTDPQTKDITIQQLLEHRSGFADIFTAEYRNNPAQYTNIAEKLAILQNQPLLFTPGSDRKYSNYGYVVLGAILEKITKQNYWELLEKNVLKPSRAVLIAEQLGHDTVALPYHFNYEGKRSPIDPTRLEFKSPGGGGEMTVFELYAVYHQLFEQKKLLSGRSLNIFKRLQKDQQQWLAFGGGVGVSTAVELDFANDTWVIVLANTDRLVAEELSTRLRSLAVSGQYSAVKLPATLFAYQQYLQLGENVFNAQFEAVYQQAGYQTFIGKTLTDLARELVAAGKAENAIYFFKYLTDKYPQHAEVYDGLAYGYFSAGRAEEAKAAFAKAKALNAGYNSQFNALNYDATNQ</sequence>
<dbReference type="SUPFAM" id="SSF48452">
    <property type="entry name" value="TPR-like"/>
    <property type="match status" value="1"/>
</dbReference>
<dbReference type="Proteomes" id="UP001231109">
    <property type="component" value="Unassembled WGS sequence"/>
</dbReference>
<evidence type="ECO:0000313" key="5">
    <source>
        <dbReference type="EMBL" id="MDP5136298.1"/>
    </source>
</evidence>
<feature type="chain" id="PRO_5047374641" evidence="3">
    <location>
        <begin position="21"/>
        <end position="456"/>
    </location>
</feature>
<dbReference type="InterPro" id="IPR001466">
    <property type="entry name" value="Beta-lactam-related"/>
</dbReference>